<evidence type="ECO:0000313" key="2">
    <source>
        <dbReference type="Proteomes" id="UP000886885"/>
    </source>
</evidence>
<sequence length="154" mass="17908">MILLSAKVNAILRKPRTNQVPKHLIKEKVCAVLKVKEKVDFRKSEHFKKNWFWADCIDMKIYPFEQNSLWASKGEVKELSKKNFIDYFKILEGEPGDKIYLPLIPSHRFFYSFETLENLSMVSLYVLTLSLNPEFVGPVCCEKEGVGKGLFGMR</sequence>
<name>A0A8X8DL12_POPTO</name>
<dbReference type="AlphaFoldDB" id="A0A8X8DL12"/>
<gene>
    <name evidence="1" type="ORF">POTOM_003029</name>
</gene>
<dbReference type="EMBL" id="JAAWWB010000001">
    <property type="protein sequence ID" value="KAG6793806.1"/>
    <property type="molecule type" value="Genomic_DNA"/>
</dbReference>
<protein>
    <submittedName>
        <fullName evidence="1">Uncharacterized protein</fullName>
    </submittedName>
</protein>
<dbReference type="Proteomes" id="UP000886885">
    <property type="component" value="Chromosome 1A"/>
</dbReference>
<accession>A0A8X8DL12</accession>
<evidence type="ECO:0000313" key="1">
    <source>
        <dbReference type="EMBL" id="KAG6793806.1"/>
    </source>
</evidence>
<comment type="caution">
    <text evidence="1">The sequence shown here is derived from an EMBL/GenBank/DDBJ whole genome shotgun (WGS) entry which is preliminary data.</text>
</comment>
<organism evidence="1 2">
    <name type="scientific">Populus tomentosa</name>
    <name type="common">Chinese white poplar</name>
    <dbReference type="NCBI Taxonomy" id="118781"/>
    <lineage>
        <taxon>Eukaryota</taxon>
        <taxon>Viridiplantae</taxon>
        <taxon>Streptophyta</taxon>
        <taxon>Embryophyta</taxon>
        <taxon>Tracheophyta</taxon>
        <taxon>Spermatophyta</taxon>
        <taxon>Magnoliopsida</taxon>
        <taxon>eudicotyledons</taxon>
        <taxon>Gunneridae</taxon>
        <taxon>Pentapetalae</taxon>
        <taxon>rosids</taxon>
        <taxon>fabids</taxon>
        <taxon>Malpighiales</taxon>
        <taxon>Salicaceae</taxon>
        <taxon>Saliceae</taxon>
        <taxon>Populus</taxon>
    </lineage>
</organism>
<reference evidence="1" key="1">
    <citation type="journal article" date="2020" name="bioRxiv">
        <title>Hybrid origin of Populus tomentosa Carr. identified through genome sequencing and phylogenomic analysis.</title>
        <authorList>
            <person name="An X."/>
            <person name="Gao K."/>
            <person name="Chen Z."/>
            <person name="Li J."/>
            <person name="Yang X."/>
            <person name="Yang X."/>
            <person name="Zhou J."/>
            <person name="Guo T."/>
            <person name="Zhao T."/>
            <person name="Huang S."/>
            <person name="Miao D."/>
            <person name="Khan W.U."/>
            <person name="Rao P."/>
            <person name="Ye M."/>
            <person name="Lei B."/>
            <person name="Liao W."/>
            <person name="Wang J."/>
            <person name="Ji L."/>
            <person name="Li Y."/>
            <person name="Guo B."/>
            <person name="Mustafa N.S."/>
            <person name="Li S."/>
            <person name="Yun Q."/>
            <person name="Keller S.R."/>
            <person name="Mao J."/>
            <person name="Zhang R."/>
            <person name="Strauss S.H."/>
        </authorList>
    </citation>
    <scope>NUCLEOTIDE SEQUENCE</scope>
    <source>
        <strain evidence="1">GM15</strain>
        <tissue evidence="1">Leaf</tissue>
    </source>
</reference>
<proteinExistence type="predicted"/>
<keyword evidence="2" id="KW-1185">Reference proteome</keyword>